<evidence type="ECO:0000259" key="5">
    <source>
        <dbReference type="PROSITE" id="PS50089"/>
    </source>
</evidence>
<keyword evidence="1 3" id="KW-0863">Zinc-finger</keyword>
<organism evidence="6">
    <name type="scientific">Medioppia subpectinata</name>
    <dbReference type="NCBI Taxonomy" id="1979941"/>
    <lineage>
        <taxon>Eukaryota</taxon>
        <taxon>Metazoa</taxon>
        <taxon>Ecdysozoa</taxon>
        <taxon>Arthropoda</taxon>
        <taxon>Chelicerata</taxon>
        <taxon>Arachnida</taxon>
        <taxon>Acari</taxon>
        <taxon>Acariformes</taxon>
        <taxon>Sarcoptiformes</taxon>
        <taxon>Oribatida</taxon>
        <taxon>Brachypylina</taxon>
        <taxon>Oppioidea</taxon>
        <taxon>Oppiidae</taxon>
        <taxon>Medioppia</taxon>
    </lineage>
</organism>
<gene>
    <name evidence="6" type="ORF">OSB1V03_LOCUS12393</name>
</gene>
<feature type="domain" description="RING-type" evidence="5">
    <location>
        <begin position="104"/>
        <end position="154"/>
    </location>
</feature>
<keyword evidence="7" id="KW-1185">Reference proteome</keyword>
<evidence type="ECO:0000256" key="4">
    <source>
        <dbReference type="SAM" id="MobiDB-lite"/>
    </source>
</evidence>
<dbReference type="OrthoDB" id="6515758at2759"/>
<sequence length="210" mass="23758">MGKRSRESCGRGGGCPRGGWGPRGGVHWGPDRQHVYHTSFSSEDTSSDSETDITHKFPKKIRKHFKKHIKHWHKHGHRFGHHWPPQWAQPGGPMGPPDGQKTMCTLCWHRIKPLAETEILECGHIYHRLCLKELFELAMKSSTDPLEVFCSHCKEKIEDNLMNELRLRFAGFGTTDTTDDATAAGHASTSSRPSRRESRGGQLMVVDIDN</sequence>
<proteinExistence type="predicted"/>
<dbReference type="InterPro" id="IPR001841">
    <property type="entry name" value="Znf_RING"/>
</dbReference>
<dbReference type="Gene3D" id="3.30.40.10">
    <property type="entry name" value="Zinc/RING finger domain, C3HC4 (zinc finger)"/>
    <property type="match status" value="1"/>
</dbReference>
<dbReference type="AlphaFoldDB" id="A0A7R9KYU4"/>
<dbReference type="EMBL" id="OC864848">
    <property type="protein sequence ID" value="CAD7631986.1"/>
    <property type="molecule type" value="Genomic_DNA"/>
</dbReference>
<evidence type="ECO:0000256" key="2">
    <source>
        <dbReference type="ARBA" id="ARBA00022833"/>
    </source>
</evidence>
<dbReference type="SUPFAM" id="SSF57850">
    <property type="entry name" value="RING/U-box"/>
    <property type="match status" value="1"/>
</dbReference>
<feature type="compositionally biased region" description="Low complexity" evidence="4">
    <location>
        <begin position="178"/>
        <end position="192"/>
    </location>
</feature>
<reference evidence="6" key="1">
    <citation type="submission" date="2020-11" db="EMBL/GenBank/DDBJ databases">
        <authorList>
            <person name="Tran Van P."/>
        </authorList>
    </citation>
    <scope>NUCLEOTIDE SEQUENCE</scope>
</reference>
<feature type="compositionally biased region" description="Gly residues" evidence="4">
    <location>
        <begin position="10"/>
        <end position="27"/>
    </location>
</feature>
<keyword evidence="2" id="KW-0862">Zinc</keyword>
<dbReference type="PROSITE" id="PS50089">
    <property type="entry name" value="ZF_RING_2"/>
    <property type="match status" value="1"/>
</dbReference>
<feature type="region of interest" description="Disordered" evidence="4">
    <location>
        <begin position="1"/>
        <end position="32"/>
    </location>
</feature>
<feature type="region of interest" description="Disordered" evidence="4">
    <location>
        <begin position="178"/>
        <end position="202"/>
    </location>
</feature>
<keyword evidence="1 3" id="KW-0479">Metal-binding</keyword>
<evidence type="ECO:0000313" key="7">
    <source>
        <dbReference type="Proteomes" id="UP000759131"/>
    </source>
</evidence>
<dbReference type="InterPro" id="IPR013083">
    <property type="entry name" value="Znf_RING/FYVE/PHD"/>
</dbReference>
<evidence type="ECO:0000313" key="6">
    <source>
        <dbReference type="EMBL" id="CAD7631986.1"/>
    </source>
</evidence>
<protein>
    <recommendedName>
        <fullName evidence="5">RING-type domain-containing protein</fullName>
    </recommendedName>
</protein>
<dbReference type="GO" id="GO:0008270">
    <property type="term" value="F:zinc ion binding"/>
    <property type="evidence" value="ECO:0007669"/>
    <property type="project" value="UniProtKB-KW"/>
</dbReference>
<dbReference type="EMBL" id="CAJPIZ010010273">
    <property type="protein sequence ID" value="CAG2112416.1"/>
    <property type="molecule type" value="Genomic_DNA"/>
</dbReference>
<dbReference type="Proteomes" id="UP000759131">
    <property type="component" value="Unassembled WGS sequence"/>
</dbReference>
<accession>A0A7R9KYU4</accession>
<evidence type="ECO:0000256" key="3">
    <source>
        <dbReference type="PROSITE-ProRule" id="PRU00175"/>
    </source>
</evidence>
<name>A0A7R9KYU4_9ACAR</name>
<evidence type="ECO:0000256" key="1">
    <source>
        <dbReference type="ARBA" id="ARBA00022771"/>
    </source>
</evidence>